<keyword evidence="2" id="KW-0808">Transferase</keyword>
<dbReference type="Pfam" id="PF13692">
    <property type="entry name" value="Glyco_trans_1_4"/>
    <property type="match status" value="1"/>
</dbReference>
<dbReference type="Pfam" id="PF11997">
    <property type="entry name" value="DUF3492"/>
    <property type="match status" value="1"/>
</dbReference>
<dbReference type="NCBIfam" id="NF038011">
    <property type="entry name" value="PelF"/>
    <property type="match status" value="1"/>
</dbReference>
<reference evidence="2" key="1">
    <citation type="submission" date="2022-12" db="EMBL/GenBank/DDBJ databases">
        <title>Reference genome sequencing for broad-spectrum identification of bacterial and archaeal isolates by mass spectrometry.</title>
        <authorList>
            <person name="Sekiguchi Y."/>
            <person name="Tourlousse D.M."/>
        </authorList>
    </citation>
    <scope>NUCLEOTIDE SEQUENCE</scope>
    <source>
        <strain evidence="2">10succ1</strain>
    </source>
</reference>
<keyword evidence="3" id="KW-1185">Reference proteome</keyword>
<keyword evidence="2" id="KW-0328">Glycosyltransferase</keyword>
<evidence type="ECO:0000313" key="3">
    <source>
        <dbReference type="Proteomes" id="UP001144471"/>
    </source>
</evidence>
<dbReference type="PANTHER" id="PTHR12526">
    <property type="entry name" value="GLYCOSYLTRANSFERASE"/>
    <property type="match status" value="1"/>
</dbReference>
<gene>
    <name evidence="2" type="ORF">PM10SUCC1_21980</name>
</gene>
<name>A0A9W6GMR8_9FUSO</name>
<dbReference type="GO" id="GO:0016757">
    <property type="term" value="F:glycosyltransferase activity"/>
    <property type="evidence" value="ECO:0007669"/>
    <property type="project" value="UniProtKB-KW"/>
</dbReference>
<dbReference type="Proteomes" id="UP001144471">
    <property type="component" value="Unassembled WGS sequence"/>
</dbReference>
<proteinExistence type="predicted"/>
<evidence type="ECO:0000259" key="1">
    <source>
        <dbReference type="Pfam" id="PF11997"/>
    </source>
</evidence>
<sequence>MAKVCMICEGAYPYVVGGVSSWVDDFIRTNGEHEFTLLCLIPKEEFAVRRYELPKNVVEVKNILLNPQMDASSMRIMRNNLSKREAWEDEIEEAMDFKSIDPRRSLEIMDRVVGEGFGNPFEIVASKLFWKALENHYKKGYENTNYNIFYWTYRNIFLNLFALMEIEIPEAEIYHSVATGYAGFIASVAGYRGMGKVILTEHGIYPREREEEILNAPWIEKDFKEIWVEFFYYLSRVAYYYSHNVISLFDYNKRFQIEFGALPEKCEVIPNGVDIRRFERIKREERVGFNVGAVLRVVPIKDVKMMLKAIKVAKRKVHNARFYLIGPTDENKDYYRECMLLVRGLGMEDYVEFTGEADVDNYYSFLDLLLLTSISEGQPLCILEGLAAGIPVIATDVGNCREILTEKRKIGEAGIVVPPTSYTTFAEAIVKLYQNRDRLRILGENGRKIVKAHYPREKSVNRYKRIYERLGEDTWQE</sequence>
<dbReference type="PANTHER" id="PTHR12526:SF608">
    <property type="entry name" value="PELF"/>
    <property type="match status" value="1"/>
</dbReference>
<organism evidence="2 3">
    <name type="scientific">Propionigenium maris DSM 9537</name>
    <dbReference type="NCBI Taxonomy" id="1123000"/>
    <lineage>
        <taxon>Bacteria</taxon>
        <taxon>Fusobacteriati</taxon>
        <taxon>Fusobacteriota</taxon>
        <taxon>Fusobacteriia</taxon>
        <taxon>Fusobacteriales</taxon>
        <taxon>Fusobacteriaceae</taxon>
        <taxon>Propionigenium</taxon>
    </lineage>
</organism>
<dbReference type="Gene3D" id="3.40.50.2000">
    <property type="entry name" value="Glycogen Phosphorylase B"/>
    <property type="match status" value="2"/>
</dbReference>
<comment type="caution">
    <text evidence="2">The sequence shown here is derived from an EMBL/GenBank/DDBJ whole genome shotgun (WGS) entry which is preliminary data.</text>
</comment>
<dbReference type="RefSeq" id="WP_281835978.1">
    <property type="nucleotide sequence ID" value="NZ_BSDY01000009.1"/>
</dbReference>
<accession>A0A9W6GMR8</accession>
<dbReference type="AlphaFoldDB" id="A0A9W6GMR8"/>
<dbReference type="SUPFAM" id="SSF53756">
    <property type="entry name" value="UDP-Glycosyltransferase/glycogen phosphorylase"/>
    <property type="match status" value="1"/>
</dbReference>
<protein>
    <submittedName>
        <fullName evidence="2">LPS N-acetylglucosaminyltransferase</fullName>
    </submittedName>
</protein>
<dbReference type="InterPro" id="IPR022622">
    <property type="entry name" value="DUF3492"/>
</dbReference>
<dbReference type="EMBL" id="BSDY01000009">
    <property type="protein sequence ID" value="GLI56684.1"/>
    <property type="molecule type" value="Genomic_DNA"/>
</dbReference>
<feature type="domain" description="DUF3492" evidence="1">
    <location>
        <begin position="2"/>
        <end position="263"/>
    </location>
</feature>
<evidence type="ECO:0000313" key="2">
    <source>
        <dbReference type="EMBL" id="GLI56684.1"/>
    </source>
</evidence>
<dbReference type="InterPro" id="IPR047691">
    <property type="entry name" value="PelF-like"/>
</dbReference>